<feature type="transmembrane region" description="Helical" evidence="1">
    <location>
        <begin position="53"/>
        <end position="73"/>
    </location>
</feature>
<evidence type="ECO:0000313" key="2">
    <source>
        <dbReference type="EMBL" id="XBL15932.1"/>
    </source>
</evidence>
<organism evidence="2 3">
    <name type="scientific">Mariniflexile litorale</name>
    <dbReference type="NCBI Taxonomy" id="3045158"/>
    <lineage>
        <taxon>Bacteria</taxon>
        <taxon>Pseudomonadati</taxon>
        <taxon>Bacteroidota</taxon>
        <taxon>Flavobacteriia</taxon>
        <taxon>Flavobacteriales</taxon>
        <taxon>Flavobacteriaceae</taxon>
        <taxon>Mariniflexile</taxon>
    </lineage>
</organism>
<keyword evidence="1" id="KW-1133">Transmembrane helix</keyword>
<dbReference type="KEGG" id="mlil:QLS71_007920"/>
<sequence length="159" mass="17994">MTITLSVVLIVVLTVVLYQDIMNRTIHITLPVSLFLIAMSINFISIDLDFYNILYNIAFVLINILGLTLYFSFKNKVFINPIDTFIGLGDIVFFIAITPLFTLKPFILFFIIGLLFSLLVHGVYSIFKNGKTIPLAGYLALFLMINVVAKSIFKINVLF</sequence>
<evidence type="ECO:0000313" key="3">
    <source>
        <dbReference type="Proteomes" id="UP001224325"/>
    </source>
</evidence>
<feature type="transmembrane region" description="Helical" evidence="1">
    <location>
        <begin position="106"/>
        <end position="127"/>
    </location>
</feature>
<dbReference type="Gene3D" id="1.20.120.1220">
    <property type="match status" value="1"/>
</dbReference>
<keyword evidence="3" id="KW-1185">Reference proteome</keyword>
<proteinExistence type="predicted"/>
<dbReference type="EMBL" id="CP155618">
    <property type="protein sequence ID" value="XBL15932.1"/>
    <property type="molecule type" value="Genomic_DNA"/>
</dbReference>
<reference evidence="2" key="1">
    <citation type="submission" date="2024-04" db="EMBL/GenBank/DDBJ databases">
        <title>Mariniflexile litorale, isolated from the shallow sediments of the Sea of Japan.</title>
        <authorList>
            <person name="Romanenko L."/>
            <person name="Isaeva M."/>
        </authorList>
    </citation>
    <scope>NUCLEOTIDE SEQUENCE [LARGE SCALE GENOMIC DNA]</scope>
    <source>
        <strain evidence="2">KMM 9835</strain>
    </source>
</reference>
<feature type="transmembrane region" description="Helical" evidence="1">
    <location>
        <begin position="133"/>
        <end position="153"/>
    </location>
</feature>
<gene>
    <name evidence="2" type="ORF">QLS71_007920</name>
</gene>
<keyword evidence="1" id="KW-0472">Membrane</keyword>
<protein>
    <recommendedName>
        <fullName evidence="4">Type IV leader peptidase family protein</fullName>
    </recommendedName>
</protein>
<dbReference type="AlphaFoldDB" id="A0AAU7EKC0"/>
<accession>A0AAU7EKC0</accession>
<evidence type="ECO:0008006" key="4">
    <source>
        <dbReference type="Google" id="ProtNLM"/>
    </source>
</evidence>
<feature type="transmembrane region" description="Helical" evidence="1">
    <location>
        <begin position="85"/>
        <end position="101"/>
    </location>
</feature>
<dbReference type="RefSeq" id="WP_308993686.1">
    <property type="nucleotide sequence ID" value="NZ_CP155618.1"/>
</dbReference>
<evidence type="ECO:0000256" key="1">
    <source>
        <dbReference type="SAM" id="Phobius"/>
    </source>
</evidence>
<name>A0AAU7EKC0_9FLAO</name>
<keyword evidence="1" id="KW-0812">Transmembrane</keyword>
<dbReference type="Proteomes" id="UP001224325">
    <property type="component" value="Chromosome"/>
</dbReference>
<feature type="transmembrane region" description="Helical" evidence="1">
    <location>
        <begin position="27"/>
        <end position="46"/>
    </location>
</feature>